<dbReference type="Pfam" id="PF17766">
    <property type="entry name" value="fn3_6"/>
    <property type="match status" value="1"/>
</dbReference>
<evidence type="ECO:0000259" key="13">
    <source>
        <dbReference type="Pfam" id="PF05922"/>
    </source>
</evidence>
<evidence type="ECO:0000259" key="12">
    <source>
        <dbReference type="Pfam" id="PF02225"/>
    </source>
</evidence>
<dbReference type="InterPro" id="IPR015500">
    <property type="entry name" value="Peptidase_S8_subtilisin-rel"/>
</dbReference>
<evidence type="ECO:0000313" key="16">
    <source>
        <dbReference type="Proteomes" id="UP001634393"/>
    </source>
</evidence>
<dbReference type="InterPro" id="IPR034197">
    <property type="entry name" value="Peptidases_S8_3"/>
</dbReference>
<feature type="domain" description="Subtilisin-like protease fibronectin type-III" evidence="14">
    <location>
        <begin position="681"/>
        <end position="774"/>
    </location>
</feature>
<feature type="signal peptide" evidence="10">
    <location>
        <begin position="1"/>
        <end position="22"/>
    </location>
</feature>
<dbReference type="CDD" id="cd04852">
    <property type="entry name" value="Peptidases_S8_3"/>
    <property type="match status" value="1"/>
</dbReference>
<dbReference type="FunFam" id="3.40.50.200:FF:000006">
    <property type="entry name" value="Subtilisin-like protease SBT1.5"/>
    <property type="match status" value="1"/>
</dbReference>
<dbReference type="EMBL" id="JBJXBP010000007">
    <property type="protein sequence ID" value="KAL3820858.1"/>
    <property type="molecule type" value="Genomic_DNA"/>
</dbReference>
<evidence type="ECO:0000256" key="10">
    <source>
        <dbReference type="SAM" id="SignalP"/>
    </source>
</evidence>
<feature type="active site" description="Charge relay system" evidence="7 8">
    <location>
        <position position="148"/>
    </location>
</feature>
<feature type="active site" description="Charge relay system" evidence="7 8">
    <location>
        <position position="218"/>
    </location>
</feature>
<reference evidence="15 16" key="1">
    <citation type="submission" date="2024-12" db="EMBL/GenBank/DDBJ databases">
        <title>The unique morphological basis and parallel evolutionary history of personate flowers in Penstemon.</title>
        <authorList>
            <person name="Depatie T.H."/>
            <person name="Wessinger C.A."/>
        </authorList>
    </citation>
    <scope>NUCLEOTIDE SEQUENCE [LARGE SCALE GENOMIC DNA]</scope>
    <source>
        <strain evidence="15">WTNN_2</strain>
        <tissue evidence="15">Leaf</tissue>
    </source>
</reference>
<dbReference type="GO" id="GO:0004252">
    <property type="term" value="F:serine-type endopeptidase activity"/>
    <property type="evidence" value="ECO:0007669"/>
    <property type="project" value="UniProtKB-UniRule"/>
</dbReference>
<protein>
    <recommendedName>
        <fullName evidence="17">Subtilisin-like protease</fullName>
    </recommendedName>
</protein>
<dbReference type="InterPro" id="IPR023828">
    <property type="entry name" value="Peptidase_S8_Ser-AS"/>
</dbReference>
<comment type="caution">
    <text evidence="15">The sequence shown here is derived from an EMBL/GenBank/DDBJ whole genome shotgun (WGS) entry which is preliminary data.</text>
</comment>
<keyword evidence="9" id="KW-0472">Membrane</keyword>
<evidence type="ECO:0000259" key="14">
    <source>
        <dbReference type="Pfam" id="PF17766"/>
    </source>
</evidence>
<feature type="active site" description="Charge relay system" evidence="7 8">
    <location>
        <position position="568"/>
    </location>
</feature>
<dbReference type="InterPro" id="IPR041469">
    <property type="entry name" value="Subtilisin-like_FN3"/>
</dbReference>
<dbReference type="SUPFAM" id="SSF52743">
    <property type="entry name" value="Subtilisin-like"/>
    <property type="match status" value="1"/>
</dbReference>
<dbReference type="Gene3D" id="3.40.50.200">
    <property type="entry name" value="Peptidase S8/S53 domain"/>
    <property type="match status" value="1"/>
</dbReference>
<dbReference type="FunFam" id="3.30.70.80:FF:000002">
    <property type="entry name" value="Subtilisin-like protease SBT5.3"/>
    <property type="match status" value="1"/>
</dbReference>
<dbReference type="FunFam" id="3.50.30.30:FF:000005">
    <property type="entry name" value="subtilisin-like protease SBT1.5"/>
    <property type="match status" value="1"/>
</dbReference>
<evidence type="ECO:0000256" key="6">
    <source>
        <dbReference type="ARBA" id="ARBA00023180"/>
    </source>
</evidence>
<feature type="domain" description="Inhibitor I9" evidence="13">
    <location>
        <begin position="26"/>
        <end position="111"/>
    </location>
</feature>
<feature type="domain" description="PA" evidence="12">
    <location>
        <begin position="402"/>
        <end position="470"/>
    </location>
</feature>
<comment type="similarity">
    <text evidence="1 8">Belongs to the peptidase S8 family.</text>
</comment>
<organism evidence="15 16">
    <name type="scientific">Penstemon smallii</name>
    <dbReference type="NCBI Taxonomy" id="265156"/>
    <lineage>
        <taxon>Eukaryota</taxon>
        <taxon>Viridiplantae</taxon>
        <taxon>Streptophyta</taxon>
        <taxon>Embryophyta</taxon>
        <taxon>Tracheophyta</taxon>
        <taxon>Spermatophyta</taxon>
        <taxon>Magnoliopsida</taxon>
        <taxon>eudicotyledons</taxon>
        <taxon>Gunneridae</taxon>
        <taxon>Pentapetalae</taxon>
        <taxon>asterids</taxon>
        <taxon>lamiids</taxon>
        <taxon>Lamiales</taxon>
        <taxon>Plantaginaceae</taxon>
        <taxon>Cheloneae</taxon>
        <taxon>Penstemon</taxon>
    </lineage>
</organism>
<sequence length="781" mass="85056">MLFPKFLIFLLLSVVFQESALAVKKSYIVYLGGHSHGPDVTKADLERVKNSHYELLSSFVGSEEKARDAIFYSYKRHINGFAALLEEEEAAEIAKHPEVVSVFLNEGKKLHTTRSWDFLLLANDGHIPPSSIWKKARFGEDTIIATLDTGVWPESKSFSGEGYGPIPSKWKGNCQLDEKAKFPCNRKLIGARYFNKGYGAYVGKLNSTFNTPRDKEGHGSHTLSTAGGNFVPGANVQGVGNGTAKGGSPRARVASYKVCWPVVDGGSCFDADILKSFETAIHDGVDVLSVSLGGIPYNYLTESIAIGSFHAVKNGLVVVASAGNSGPYYGTVSNVAPWIITVGASTIDRDFQADVKLHNGVIFKGTSLSKALPHNKFYRLINAAHAKAPNTTVKDAILCKPGTLDSKKVRGKIIVCLRGETARIDKGFQALLAGAAGMILANDNYTGNEIIADAHILPSTHINYKDGQILFAYVNSTILNTKPAPVVAAFSSRGPNIITPEILKVLHLFFSVCFIIFSNFSLIFFLFTQPDITAPGVNIIAAYSEAASPTENDFDKRRFQFITESGTSMSCPHVSGVVGLLKTLHPKWSPAAIRSAIMTTARTRDNTVKPMLDSSNAKATPFEYGSGHIRPNKATDPGLVYDLTVNDYLDFLCGIGYNQTVIRQFSGSAHNCPKNYSLLSFNYPSITVANLNSSAVTLTRKLKNVGTPGTYVAYLRQPKGFSVSVDPKILKFKKIGQEKTFTVTVEKTRGSKDFEFGQLTWTDGEHYVRSPLLVYEAVKTT</sequence>
<dbReference type="Pfam" id="PF02225">
    <property type="entry name" value="PA"/>
    <property type="match status" value="1"/>
</dbReference>
<evidence type="ECO:0000256" key="5">
    <source>
        <dbReference type="ARBA" id="ARBA00022825"/>
    </source>
</evidence>
<feature type="domain" description="Peptidase S8/S53" evidence="11">
    <location>
        <begin position="139"/>
        <end position="502"/>
    </location>
</feature>
<dbReference type="AlphaFoldDB" id="A0ABD3S948"/>
<keyword evidence="9" id="KW-1133">Transmembrane helix</keyword>
<dbReference type="InterPro" id="IPR003137">
    <property type="entry name" value="PA_domain"/>
</dbReference>
<dbReference type="PROSITE" id="PS00138">
    <property type="entry name" value="SUBTILASE_SER"/>
    <property type="match status" value="1"/>
</dbReference>
<evidence type="ECO:0000256" key="8">
    <source>
        <dbReference type="PROSITE-ProRule" id="PRU01240"/>
    </source>
</evidence>
<evidence type="ECO:0000256" key="7">
    <source>
        <dbReference type="PIRSR" id="PIRSR615500-1"/>
    </source>
</evidence>
<dbReference type="Proteomes" id="UP001634393">
    <property type="component" value="Unassembled WGS sequence"/>
</dbReference>
<keyword evidence="5 8" id="KW-0720">Serine protease</keyword>
<evidence type="ECO:0000313" key="15">
    <source>
        <dbReference type="EMBL" id="KAL3820858.1"/>
    </source>
</evidence>
<name>A0ABD3S948_9LAMI</name>
<dbReference type="Gene3D" id="2.60.40.2310">
    <property type="match status" value="1"/>
</dbReference>
<evidence type="ECO:0000256" key="3">
    <source>
        <dbReference type="ARBA" id="ARBA00022729"/>
    </source>
</evidence>
<dbReference type="Pfam" id="PF05922">
    <property type="entry name" value="Inhibitor_I9"/>
    <property type="match status" value="1"/>
</dbReference>
<feature type="chain" id="PRO_5044825788" description="Subtilisin-like protease" evidence="10">
    <location>
        <begin position="23"/>
        <end position="781"/>
    </location>
</feature>
<feature type="transmembrane region" description="Helical" evidence="9">
    <location>
        <begin position="505"/>
        <end position="527"/>
    </location>
</feature>
<dbReference type="InterPro" id="IPR036852">
    <property type="entry name" value="Peptidase_S8/S53_dom_sf"/>
</dbReference>
<dbReference type="FunFam" id="2.60.40.2310:FF:000001">
    <property type="entry name" value="Subtilisin-like protease SBT1.5"/>
    <property type="match status" value="1"/>
</dbReference>
<dbReference type="InterPro" id="IPR037045">
    <property type="entry name" value="S8pro/Inhibitor_I9_sf"/>
</dbReference>
<gene>
    <name evidence="15" type="ORF">ACJIZ3_006763</name>
</gene>
<evidence type="ECO:0000259" key="11">
    <source>
        <dbReference type="Pfam" id="PF00082"/>
    </source>
</evidence>
<keyword evidence="2 8" id="KW-0645">Protease</keyword>
<keyword evidence="4 8" id="KW-0378">Hydrolase</keyword>
<dbReference type="Pfam" id="PF00082">
    <property type="entry name" value="Peptidase_S8"/>
    <property type="match status" value="2"/>
</dbReference>
<keyword evidence="16" id="KW-1185">Reference proteome</keyword>
<proteinExistence type="inferred from homology"/>
<keyword evidence="9" id="KW-0812">Transmembrane</keyword>
<dbReference type="CDD" id="cd02120">
    <property type="entry name" value="PA_subtilisin_like"/>
    <property type="match status" value="1"/>
</dbReference>
<dbReference type="PANTHER" id="PTHR10795">
    <property type="entry name" value="PROPROTEIN CONVERTASE SUBTILISIN/KEXIN"/>
    <property type="match status" value="1"/>
</dbReference>
<dbReference type="InterPro" id="IPR010259">
    <property type="entry name" value="S8pro/Inhibitor_I9"/>
</dbReference>
<dbReference type="Gene3D" id="3.50.30.30">
    <property type="match status" value="1"/>
</dbReference>
<evidence type="ECO:0000256" key="1">
    <source>
        <dbReference type="ARBA" id="ARBA00011073"/>
    </source>
</evidence>
<dbReference type="InterPro" id="IPR000209">
    <property type="entry name" value="Peptidase_S8/S53_dom"/>
</dbReference>
<dbReference type="GO" id="GO:0006508">
    <property type="term" value="P:proteolysis"/>
    <property type="evidence" value="ECO:0007669"/>
    <property type="project" value="UniProtKB-KW"/>
</dbReference>
<dbReference type="PROSITE" id="PS51892">
    <property type="entry name" value="SUBTILASE"/>
    <property type="match status" value="1"/>
</dbReference>
<evidence type="ECO:0000256" key="2">
    <source>
        <dbReference type="ARBA" id="ARBA00022670"/>
    </source>
</evidence>
<dbReference type="PRINTS" id="PR00723">
    <property type="entry name" value="SUBTILISIN"/>
</dbReference>
<dbReference type="InterPro" id="IPR046450">
    <property type="entry name" value="PA_dom_sf"/>
</dbReference>
<evidence type="ECO:0008006" key="17">
    <source>
        <dbReference type="Google" id="ProtNLM"/>
    </source>
</evidence>
<dbReference type="SUPFAM" id="SSF52025">
    <property type="entry name" value="PA domain"/>
    <property type="match status" value="1"/>
</dbReference>
<keyword evidence="3 10" id="KW-0732">Signal</keyword>
<feature type="domain" description="Peptidase S8/S53" evidence="11">
    <location>
        <begin position="526"/>
        <end position="626"/>
    </location>
</feature>
<keyword evidence="6" id="KW-0325">Glycoprotein</keyword>
<accession>A0ABD3S948</accession>
<dbReference type="Gene3D" id="3.30.70.80">
    <property type="entry name" value="Peptidase S8 propeptide/proteinase inhibitor I9"/>
    <property type="match status" value="1"/>
</dbReference>
<evidence type="ECO:0000256" key="4">
    <source>
        <dbReference type="ARBA" id="ARBA00022801"/>
    </source>
</evidence>
<dbReference type="InterPro" id="IPR045051">
    <property type="entry name" value="SBT"/>
</dbReference>
<evidence type="ECO:0000256" key="9">
    <source>
        <dbReference type="SAM" id="Phobius"/>
    </source>
</evidence>